<dbReference type="HOGENOM" id="CLU_2230485_0_0_2"/>
<name>G7VBW4_9CREN</name>
<sequence length="105" mass="11575">MNSGDLPPLPDCLLVLVGPRGPAEKILVECKCNLDRGARTRKEPARLLGEIESKFNATSHYQASRRVVVIPPGREFSALAEEIKGRGWEVEFCCSEVCGVCKWCS</sequence>
<reference evidence="1 2" key="1">
    <citation type="journal article" date="2012" name="J. Bacteriol.">
        <title>Complete genome sequence of strain 1860, a crenarchaeon of the genus pyrobaculum able to grow with various electron acceptors.</title>
        <authorList>
            <person name="Mardanov A.V."/>
            <person name="Gumerov V.M."/>
            <person name="Slobodkina G.B."/>
            <person name="Beletsky A.V."/>
            <person name="Bonch-Osmolovskaya E.A."/>
            <person name="Ravin N.V."/>
            <person name="Skryabin K.G."/>
        </authorList>
    </citation>
    <scope>NUCLEOTIDE SEQUENCE [LARGE SCALE GENOMIC DNA]</scope>
    <source>
        <strain evidence="1 2">1860</strain>
    </source>
</reference>
<dbReference type="STRING" id="1104324.P186_1027"/>
<dbReference type="AlphaFoldDB" id="G7VBW4"/>
<proteinExistence type="predicted"/>
<protein>
    <submittedName>
        <fullName evidence="1">Uncharacterized protein</fullName>
    </submittedName>
</protein>
<evidence type="ECO:0000313" key="1">
    <source>
        <dbReference type="EMBL" id="AET32464.1"/>
    </source>
</evidence>
<keyword evidence="2" id="KW-1185">Reference proteome</keyword>
<accession>G7VBW4</accession>
<gene>
    <name evidence="1" type="ORF">P186_1027</name>
</gene>
<dbReference type="Proteomes" id="UP000005867">
    <property type="component" value="Chromosome"/>
</dbReference>
<dbReference type="EMBL" id="CP003098">
    <property type="protein sequence ID" value="AET32464.1"/>
    <property type="molecule type" value="Genomic_DNA"/>
</dbReference>
<dbReference type="KEGG" id="pyr:P186_1027"/>
<evidence type="ECO:0000313" key="2">
    <source>
        <dbReference type="Proteomes" id="UP000005867"/>
    </source>
</evidence>
<dbReference type="BioCyc" id="PSP1104324:GJSN-1003-MONOMER"/>
<organism evidence="1 2">
    <name type="scientific">Pyrobaculum ferrireducens</name>
    <dbReference type="NCBI Taxonomy" id="1104324"/>
    <lineage>
        <taxon>Archaea</taxon>
        <taxon>Thermoproteota</taxon>
        <taxon>Thermoprotei</taxon>
        <taxon>Thermoproteales</taxon>
        <taxon>Thermoproteaceae</taxon>
        <taxon>Pyrobaculum</taxon>
    </lineage>
</organism>